<feature type="domain" description="Aminotransferase class V" evidence="9">
    <location>
        <begin position="3"/>
        <end position="371"/>
    </location>
</feature>
<comment type="caution">
    <text evidence="10">The sequence shown here is derived from an EMBL/GenBank/DDBJ whole genome shotgun (WGS) entry which is preliminary data.</text>
</comment>
<sequence>MRHYLDHAATTPLRPEVRDAWLAASDTVGNASSTHGAGQDARRVLEEARERVAAVLESDPIEVVFTSGGTESINLALQGLWSARADETDAIVLPDAEHHATMDTVAALAARGANVRSVPVSTQARIDPLLFAERLPGAALATALIANNEVGTINDAATLSAAAASAGVPLHLDAVSALGHVPVSFRRLRGDAGAGVGLVALSVAGHKIAAPVGIGALVVARTARLEALLRGGAQQRGLRAGTQDVPGAVAFATALELAERERVSESVRLRALRDRLADGIRSRVPTAVLLGDPVDRLPGNVHVLFPGAVGESLLFLLDVAGVAASTGSACQAGVAEPSHVVIAMGRDEADARSVLRFTLGRTSTDADVDAVLAAIGDAYLRASGSGPASRS</sequence>
<dbReference type="Pfam" id="PF00266">
    <property type="entry name" value="Aminotran_5"/>
    <property type="match status" value="1"/>
</dbReference>
<dbReference type="RefSeq" id="WP_045280363.1">
    <property type="nucleotide sequence ID" value="NZ_CAKKLT010000001.1"/>
</dbReference>
<dbReference type="PIRSF" id="PIRSF005572">
    <property type="entry name" value="NifS"/>
    <property type="match status" value="1"/>
</dbReference>
<evidence type="ECO:0000259" key="9">
    <source>
        <dbReference type="Pfam" id="PF00266"/>
    </source>
</evidence>
<keyword evidence="4" id="KW-0479">Metal-binding</keyword>
<accession>A0A0F0L4E4</accession>
<dbReference type="InterPro" id="IPR015421">
    <property type="entry name" value="PyrdxlP-dep_Trfase_major"/>
</dbReference>
<keyword evidence="5" id="KW-0663">Pyridoxal phosphate</keyword>
<evidence type="ECO:0000256" key="2">
    <source>
        <dbReference type="ARBA" id="ARBA00006490"/>
    </source>
</evidence>
<proteinExistence type="inferred from homology"/>
<evidence type="ECO:0000256" key="8">
    <source>
        <dbReference type="ARBA" id="ARBA00050776"/>
    </source>
</evidence>
<dbReference type="AlphaFoldDB" id="A0A0F0L4E4"/>
<keyword evidence="3 10" id="KW-0808">Transferase</keyword>
<comment type="similarity">
    <text evidence="2">Belongs to the class-V pyridoxal-phosphate-dependent aminotransferase family. NifS/IscS subfamily.</text>
</comment>
<dbReference type="SUPFAM" id="SSF53383">
    <property type="entry name" value="PLP-dependent transferases"/>
    <property type="match status" value="1"/>
</dbReference>
<evidence type="ECO:0000313" key="10">
    <source>
        <dbReference type="EMBL" id="KJL28042.1"/>
    </source>
</evidence>
<evidence type="ECO:0000256" key="1">
    <source>
        <dbReference type="ARBA" id="ARBA00001933"/>
    </source>
</evidence>
<dbReference type="InterPro" id="IPR015424">
    <property type="entry name" value="PyrdxlP-dep_Trfase"/>
</dbReference>
<keyword evidence="6" id="KW-0408">Iron</keyword>
<gene>
    <name evidence="10" type="primary">iscS_1</name>
    <name evidence="10" type="ORF">RS83_03107</name>
</gene>
<evidence type="ECO:0000256" key="7">
    <source>
        <dbReference type="ARBA" id="ARBA00023014"/>
    </source>
</evidence>
<reference evidence="10 11" key="1">
    <citation type="submission" date="2015-02" db="EMBL/GenBank/DDBJ databases">
        <title>Draft genome sequences of ten Microbacterium spp. with emphasis on heavy metal contaminated environments.</title>
        <authorList>
            <person name="Corretto E."/>
        </authorList>
    </citation>
    <scope>NUCLEOTIDE SEQUENCE [LARGE SCALE GENOMIC DNA]</scope>
    <source>
        <strain evidence="10 11">BEL4b</strain>
    </source>
</reference>
<dbReference type="EC" id="2.8.1.7" evidence="10"/>
<dbReference type="InterPro" id="IPR016454">
    <property type="entry name" value="Cysteine_dSase"/>
</dbReference>
<comment type="catalytic activity">
    <reaction evidence="8">
        <text>(sulfur carrier)-H + L-cysteine = (sulfur carrier)-SH + L-alanine</text>
        <dbReference type="Rhea" id="RHEA:43892"/>
        <dbReference type="Rhea" id="RHEA-COMP:14737"/>
        <dbReference type="Rhea" id="RHEA-COMP:14739"/>
        <dbReference type="ChEBI" id="CHEBI:29917"/>
        <dbReference type="ChEBI" id="CHEBI:35235"/>
        <dbReference type="ChEBI" id="CHEBI:57972"/>
        <dbReference type="ChEBI" id="CHEBI:64428"/>
        <dbReference type="EC" id="2.8.1.7"/>
    </reaction>
</comment>
<dbReference type="PATRIC" id="fig|82380.11.peg.3138"/>
<evidence type="ECO:0000256" key="5">
    <source>
        <dbReference type="ARBA" id="ARBA00022898"/>
    </source>
</evidence>
<dbReference type="OrthoDB" id="9808002at2"/>
<dbReference type="GO" id="GO:0031071">
    <property type="term" value="F:cysteine desulfurase activity"/>
    <property type="evidence" value="ECO:0007669"/>
    <property type="project" value="UniProtKB-EC"/>
</dbReference>
<dbReference type="EMBL" id="JYIW01000026">
    <property type="protein sequence ID" value="KJL28042.1"/>
    <property type="molecule type" value="Genomic_DNA"/>
</dbReference>
<comment type="cofactor">
    <cofactor evidence="1">
        <name>pyridoxal 5'-phosphate</name>
        <dbReference type="ChEBI" id="CHEBI:597326"/>
    </cofactor>
</comment>
<dbReference type="InterPro" id="IPR000192">
    <property type="entry name" value="Aminotrans_V_dom"/>
</dbReference>
<protein>
    <submittedName>
        <fullName evidence="10">Cysteine desulfurase</fullName>
        <ecNumber evidence="10">2.8.1.7</ecNumber>
    </submittedName>
</protein>
<organism evidence="10 11">
    <name type="scientific">Microbacterium oxydans</name>
    <dbReference type="NCBI Taxonomy" id="82380"/>
    <lineage>
        <taxon>Bacteria</taxon>
        <taxon>Bacillati</taxon>
        <taxon>Actinomycetota</taxon>
        <taxon>Actinomycetes</taxon>
        <taxon>Micrococcales</taxon>
        <taxon>Microbacteriaceae</taxon>
        <taxon>Microbacterium</taxon>
    </lineage>
</organism>
<dbReference type="PANTHER" id="PTHR11601">
    <property type="entry name" value="CYSTEINE DESULFURYLASE FAMILY MEMBER"/>
    <property type="match status" value="1"/>
</dbReference>
<dbReference type="Gene3D" id="3.40.640.10">
    <property type="entry name" value="Type I PLP-dependent aspartate aminotransferase-like (Major domain)"/>
    <property type="match status" value="1"/>
</dbReference>
<evidence type="ECO:0000256" key="6">
    <source>
        <dbReference type="ARBA" id="ARBA00023004"/>
    </source>
</evidence>
<dbReference type="Gene3D" id="1.10.260.50">
    <property type="match status" value="1"/>
</dbReference>
<evidence type="ECO:0000313" key="11">
    <source>
        <dbReference type="Proteomes" id="UP000033640"/>
    </source>
</evidence>
<dbReference type="PANTHER" id="PTHR11601:SF34">
    <property type="entry name" value="CYSTEINE DESULFURASE"/>
    <property type="match status" value="1"/>
</dbReference>
<keyword evidence="7" id="KW-0411">Iron-sulfur</keyword>
<evidence type="ECO:0000256" key="3">
    <source>
        <dbReference type="ARBA" id="ARBA00022679"/>
    </source>
</evidence>
<evidence type="ECO:0000256" key="4">
    <source>
        <dbReference type="ARBA" id="ARBA00022723"/>
    </source>
</evidence>
<name>A0A0F0L4E4_9MICO</name>
<dbReference type="GO" id="GO:0046872">
    <property type="term" value="F:metal ion binding"/>
    <property type="evidence" value="ECO:0007669"/>
    <property type="project" value="UniProtKB-KW"/>
</dbReference>
<dbReference type="InterPro" id="IPR015422">
    <property type="entry name" value="PyrdxlP-dep_Trfase_small"/>
</dbReference>
<dbReference type="GO" id="GO:0051536">
    <property type="term" value="F:iron-sulfur cluster binding"/>
    <property type="evidence" value="ECO:0007669"/>
    <property type="project" value="UniProtKB-KW"/>
</dbReference>
<dbReference type="Proteomes" id="UP000033640">
    <property type="component" value="Unassembled WGS sequence"/>
</dbReference>
<dbReference type="Gene3D" id="3.90.1150.10">
    <property type="entry name" value="Aspartate Aminotransferase, domain 1"/>
    <property type="match status" value="1"/>
</dbReference>